<evidence type="ECO:0000313" key="9">
    <source>
        <dbReference type="Proteomes" id="UP001520878"/>
    </source>
</evidence>
<sequence>MPATSSLGVMWFRHDLRLHDNPALAALSRCVDAMVCVYVIDPRWFRPTHFHAAPMGVHRQRFLRQSLEALNTALQERGQRLWVIEGQPVEAISRLCQQFPVTHLACNAHCGVYERQQWQRLKHTLAGVDCLQLQGHSLFDSCDLPFATDKVPSQFTPFRHKVSSCQPHAPLSVPSHLPQGVSTASPWQLQALCAEAPVTRQWQGGETAALQHLSRYLGASGAVRHYKETRNGLLGWDYSSKLSPWLANGCVSVRRVADELFAHEQRYGENPSTQWLYFELLWREFFYWNAWRLQGDLFCFGGERGRKPLTTFMAERFARWRSGSTAYATVNAAMCELNQTGYLSNRARQWAASALVHELGLDWRYGAAYFEQQLLDYDVASNWGNWQYLAGVGADPRGHRHFDLQKQARQYDPDGAYVHHWQSTGHLQGDSVDASDWPVTSS</sequence>
<dbReference type="Gene3D" id="1.10.579.10">
    <property type="entry name" value="DNA Cyclobutane Dipyrimidine Photolyase, subunit A, domain 3"/>
    <property type="match status" value="1"/>
</dbReference>
<reference evidence="8 9" key="1">
    <citation type="submission" date="2021-10" db="EMBL/GenBank/DDBJ databases">
        <title>Draft genome of Aestuariibacter halophilus JC2043.</title>
        <authorList>
            <person name="Emsley S.A."/>
            <person name="Pfannmuller K.M."/>
            <person name="Ushijima B."/>
            <person name="Saw J.H."/>
            <person name="Videau P."/>
        </authorList>
    </citation>
    <scope>NUCLEOTIDE SEQUENCE [LARGE SCALE GENOMIC DNA]</scope>
    <source>
        <strain evidence="8 9">JC2043</strain>
    </source>
</reference>
<dbReference type="InterPro" id="IPR014133">
    <property type="entry name" value="Cry_DASH"/>
</dbReference>
<dbReference type="EMBL" id="JAJEWP010000002">
    <property type="protein sequence ID" value="MCC2616570.1"/>
    <property type="molecule type" value="Genomic_DNA"/>
</dbReference>
<dbReference type="InterPro" id="IPR036155">
    <property type="entry name" value="Crypto/Photolyase_N_sf"/>
</dbReference>
<dbReference type="InterPro" id="IPR006050">
    <property type="entry name" value="DNA_photolyase_N"/>
</dbReference>
<dbReference type="PROSITE" id="PS51645">
    <property type="entry name" value="PHR_CRY_ALPHA_BETA"/>
    <property type="match status" value="1"/>
</dbReference>
<comment type="caution">
    <text evidence="8">The sequence shown here is derived from an EMBL/GenBank/DDBJ whole genome shotgun (WGS) entry which is preliminary data.</text>
</comment>
<organism evidence="8 9">
    <name type="scientific">Fluctibacter halophilus</name>
    <dbReference type="NCBI Taxonomy" id="226011"/>
    <lineage>
        <taxon>Bacteria</taxon>
        <taxon>Pseudomonadati</taxon>
        <taxon>Pseudomonadota</taxon>
        <taxon>Gammaproteobacteria</taxon>
        <taxon>Alteromonadales</taxon>
        <taxon>Alteromonadaceae</taxon>
        <taxon>Fluctibacter</taxon>
    </lineage>
</organism>
<name>A0ABS8G7P1_9ALTE</name>
<dbReference type="InterPro" id="IPR002081">
    <property type="entry name" value="Cryptochrome/DNA_photolyase_1"/>
</dbReference>
<evidence type="ECO:0000256" key="6">
    <source>
        <dbReference type="RuleBase" id="RU367151"/>
    </source>
</evidence>
<proteinExistence type="inferred from homology"/>
<dbReference type="Pfam" id="PF00875">
    <property type="entry name" value="DNA_photolyase"/>
    <property type="match status" value="1"/>
</dbReference>
<dbReference type="PANTHER" id="PTHR11455:SF22">
    <property type="entry name" value="CRYPTOCHROME DASH"/>
    <property type="match status" value="1"/>
</dbReference>
<keyword evidence="5 6" id="KW-0157">Chromophore</keyword>
<evidence type="ECO:0000256" key="4">
    <source>
        <dbReference type="ARBA" id="ARBA00022827"/>
    </source>
</evidence>
<dbReference type="RefSeq" id="WP_229160040.1">
    <property type="nucleotide sequence ID" value="NZ_JAJEWP010000002.1"/>
</dbReference>
<dbReference type="InterPro" id="IPR014729">
    <property type="entry name" value="Rossmann-like_a/b/a_fold"/>
</dbReference>
<keyword evidence="3 6" id="KW-0285">Flavoprotein</keyword>
<dbReference type="PANTHER" id="PTHR11455">
    <property type="entry name" value="CRYPTOCHROME"/>
    <property type="match status" value="1"/>
</dbReference>
<dbReference type="Proteomes" id="UP001520878">
    <property type="component" value="Unassembled WGS sequence"/>
</dbReference>
<dbReference type="Gene3D" id="1.25.40.80">
    <property type="match status" value="1"/>
</dbReference>
<dbReference type="SUPFAM" id="SSF48173">
    <property type="entry name" value="Cryptochrome/photolyase FAD-binding domain"/>
    <property type="match status" value="1"/>
</dbReference>
<dbReference type="SUPFAM" id="SSF52425">
    <property type="entry name" value="Cryptochrome/photolyase, N-terminal domain"/>
    <property type="match status" value="1"/>
</dbReference>
<evidence type="ECO:0000256" key="3">
    <source>
        <dbReference type="ARBA" id="ARBA00022630"/>
    </source>
</evidence>
<dbReference type="Pfam" id="PF03441">
    <property type="entry name" value="FAD_binding_7"/>
    <property type="match status" value="1"/>
</dbReference>
<dbReference type="PRINTS" id="PR00147">
    <property type="entry name" value="DNAPHOTLYASE"/>
</dbReference>
<evidence type="ECO:0000256" key="1">
    <source>
        <dbReference type="ARBA" id="ARBA00005862"/>
    </source>
</evidence>
<keyword evidence="4 6" id="KW-0274">FAD</keyword>
<gene>
    <name evidence="8" type="ORF">LJ739_09985</name>
</gene>
<dbReference type="NCBIfam" id="TIGR02765">
    <property type="entry name" value="crypto_DASH"/>
    <property type="match status" value="1"/>
</dbReference>
<evidence type="ECO:0000259" key="7">
    <source>
        <dbReference type="PROSITE" id="PS51645"/>
    </source>
</evidence>
<dbReference type="Gene3D" id="3.40.50.620">
    <property type="entry name" value="HUPs"/>
    <property type="match status" value="1"/>
</dbReference>
<comment type="cofactor">
    <cofactor evidence="6">
        <name>(6R)-5,10-methylene-5,6,7,8-tetrahydrofolate</name>
        <dbReference type="ChEBI" id="CHEBI:15636"/>
    </cofactor>
    <text evidence="6">Binds 1 5,10-methenyltetrahydrofolate (MTHF) per subunit.</text>
</comment>
<comment type="similarity">
    <text evidence="1 6">Belongs to the DNA photolyase class-1 family.</text>
</comment>
<evidence type="ECO:0000313" key="8">
    <source>
        <dbReference type="EMBL" id="MCC2616570.1"/>
    </source>
</evidence>
<dbReference type="InterPro" id="IPR036134">
    <property type="entry name" value="Crypto/Photolyase_FAD-like_sf"/>
</dbReference>
<comment type="cofactor">
    <cofactor evidence="6">
        <name>FAD</name>
        <dbReference type="ChEBI" id="CHEBI:57692"/>
    </cofactor>
    <text evidence="6">Binds 1 FAD per subunit.</text>
</comment>
<feature type="domain" description="Photolyase/cryptochrome alpha/beta" evidence="7">
    <location>
        <begin position="6"/>
        <end position="138"/>
    </location>
</feature>
<evidence type="ECO:0000256" key="5">
    <source>
        <dbReference type="ARBA" id="ARBA00022991"/>
    </source>
</evidence>
<evidence type="ECO:0000256" key="2">
    <source>
        <dbReference type="ARBA" id="ARBA00017881"/>
    </source>
</evidence>
<protein>
    <recommendedName>
        <fullName evidence="2 6">Cryptochrome DASH</fullName>
    </recommendedName>
</protein>
<dbReference type="InterPro" id="IPR005101">
    <property type="entry name" value="Cryptochr/Photolyase_FAD-bd"/>
</dbReference>
<accession>A0ABS8G7P1</accession>
<keyword evidence="9" id="KW-1185">Reference proteome</keyword>
<comment type="function">
    <text evidence="6">May have a photoreceptor function.</text>
</comment>